<evidence type="ECO:0000313" key="3">
    <source>
        <dbReference type="Proteomes" id="UP000541421"/>
    </source>
</evidence>
<sequence length="282" mass="31329">MIYSTVDLHCHSTASDGVFTPSELAHRAYAHGVKLWSLTDHDEVAGQAEAMTTAQSLGVQYVTGIEISVTWAGRTLHMVGLNYDLHNKSMLEGLQRIRDDRTERARIMADKLEKLGVKNAYEGALAFVDNPELISRTHFARYMVEQGICKEVQEVFDKYLADGKPGYVAGKWATLEEAVEWVIGAGGVAVIAHPGRYKYSDIEFTQLFNRFKALGGQAIEVVTGSHRPEQYAQYAEVAKHYGFLASCGSDFHGFEKVRLELGRLPLLPAGLTPVWKAWYSGD</sequence>
<reference evidence="2 3" key="1">
    <citation type="submission" date="2020-05" db="EMBL/GenBank/DDBJ databases">
        <authorList>
            <person name="Niu N."/>
        </authorList>
    </citation>
    <scope>NUCLEOTIDE SEQUENCE [LARGE SCALE GENOMIC DNA]</scope>
    <source>
        <strain evidence="2 3">LMG10982</strain>
    </source>
</reference>
<dbReference type="SMART" id="SM00481">
    <property type="entry name" value="POLIIIAc"/>
    <property type="match status" value="1"/>
</dbReference>
<dbReference type="NCBIfam" id="NF041577">
    <property type="entry name" value="nside_bi_sphtase"/>
    <property type="match status" value="1"/>
</dbReference>
<name>A0A7Y4LD72_9BURK</name>
<dbReference type="GO" id="GO:0035312">
    <property type="term" value="F:5'-3' DNA exonuclease activity"/>
    <property type="evidence" value="ECO:0007669"/>
    <property type="project" value="TreeGrafter"/>
</dbReference>
<gene>
    <name evidence="2" type="ORF">HKX40_09030</name>
</gene>
<accession>A0A7Y4LD72</accession>
<dbReference type="InterPro" id="IPR049742">
    <property type="entry name" value="35NBP"/>
</dbReference>
<dbReference type="AlphaFoldDB" id="A0A7Y4LD72"/>
<dbReference type="PANTHER" id="PTHR42924:SF3">
    <property type="entry name" value="POLYMERASE_HISTIDINOL PHOSPHATASE N-TERMINAL DOMAIN-CONTAINING PROTEIN"/>
    <property type="match status" value="1"/>
</dbReference>
<evidence type="ECO:0000259" key="1">
    <source>
        <dbReference type="SMART" id="SM00481"/>
    </source>
</evidence>
<comment type="caution">
    <text evidence="2">The sequence shown here is derived from an EMBL/GenBank/DDBJ whole genome shotgun (WGS) entry which is preliminary data.</text>
</comment>
<dbReference type="Gene3D" id="3.20.20.140">
    <property type="entry name" value="Metal-dependent hydrolases"/>
    <property type="match status" value="1"/>
</dbReference>
<dbReference type="Pfam" id="PF02811">
    <property type="entry name" value="PHP"/>
    <property type="match status" value="1"/>
</dbReference>
<dbReference type="SUPFAM" id="SSF89550">
    <property type="entry name" value="PHP domain-like"/>
    <property type="match status" value="1"/>
</dbReference>
<keyword evidence="3" id="KW-1185">Reference proteome</keyword>
<dbReference type="GO" id="GO:0004534">
    <property type="term" value="F:5'-3' RNA exonuclease activity"/>
    <property type="evidence" value="ECO:0007669"/>
    <property type="project" value="TreeGrafter"/>
</dbReference>
<dbReference type="InterPro" id="IPR003141">
    <property type="entry name" value="Pol/His_phosphatase_N"/>
</dbReference>
<organism evidence="2 3">
    <name type="scientific">Pelistega europaea</name>
    <dbReference type="NCBI Taxonomy" id="106147"/>
    <lineage>
        <taxon>Bacteria</taxon>
        <taxon>Pseudomonadati</taxon>
        <taxon>Pseudomonadota</taxon>
        <taxon>Betaproteobacteria</taxon>
        <taxon>Burkholderiales</taxon>
        <taxon>Alcaligenaceae</taxon>
        <taxon>Pelistega</taxon>
    </lineage>
</organism>
<evidence type="ECO:0000313" key="2">
    <source>
        <dbReference type="EMBL" id="NOL50271.1"/>
    </source>
</evidence>
<protein>
    <submittedName>
        <fullName evidence="2">PHP domain-containing protein</fullName>
    </submittedName>
</protein>
<dbReference type="InterPro" id="IPR052018">
    <property type="entry name" value="PHP_domain"/>
</dbReference>
<feature type="domain" description="Polymerase/histidinol phosphatase N-terminal" evidence="1">
    <location>
        <begin position="6"/>
        <end position="71"/>
    </location>
</feature>
<dbReference type="CDD" id="cd07438">
    <property type="entry name" value="PHP_HisPPase_AMP"/>
    <property type="match status" value="1"/>
</dbReference>
<proteinExistence type="predicted"/>
<dbReference type="PANTHER" id="PTHR42924">
    <property type="entry name" value="EXONUCLEASE"/>
    <property type="match status" value="1"/>
</dbReference>
<dbReference type="Gene3D" id="1.10.150.650">
    <property type="match status" value="1"/>
</dbReference>
<dbReference type="InterPro" id="IPR004013">
    <property type="entry name" value="PHP_dom"/>
</dbReference>
<dbReference type="InterPro" id="IPR016195">
    <property type="entry name" value="Pol/histidinol_Pase-like"/>
</dbReference>
<dbReference type="EMBL" id="JABGBO010000010">
    <property type="protein sequence ID" value="NOL50271.1"/>
    <property type="molecule type" value="Genomic_DNA"/>
</dbReference>
<dbReference type="Proteomes" id="UP000541421">
    <property type="component" value="Unassembled WGS sequence"/>
</dbReference>
<dbReference type="RefSeq" id="WP_171589255.1">
    <property type="nucleotide sequence ID" value="NZ_JABGBO010000010.1"/>
</dbReference>